<name>A0A7E6EH63_9MOLL</name>
<gene>
    <name evidence="5" type="primary">LOC118761095</name>
</gene>
<dbReference type="SUPFAM" id="SSF56235">
    <property type="entry name" value="N-terminal nucleophile aminohydrolases (Ntn hydrolases)"/>
    <property type="match status" value="1"/>
</dbReference>
<dbReference type="InterPro" id="IPR003599">
    <property type="entry name" value="Ig_sub"/>
</dbReference>
<dbReference type="SMART" id="SM00409">
    <property type="entry name" value="IG"/>
    <property type="match status" value="1"/>
</dbReference>
<sequence>MFPQISYDSGIAPNISMDSSIASRVKPVTREDSIKNVFFFIHRQFTRRLRNIRTKEKSVAEFVCEYSSGGVSAQWFHQQSPVEEGTGKYEVTNSHRVSRLEIKDLCLGDSGEVECIINGRSTSARLTVESCPRINLPELVDIFRTKLKSQNVREGAPAHFWVELDVDGVEVEWRADDQVIELTSQGVVLATERYHRTVLYDVESLHKIEPIGKHSGATFSGISPDFRVIIKFIRKQCANYMYKYDSEMGVETLAQGVSHIMQEYTQSGSLCAHARGVRPFGMSLLVAGWSEGKGHLYQCDPSGIHFPWKACAIGKNHLSNRLFLEKRYDSTMMLDDAVHTAILTLQDNFDGAMTEHDIDIALATPSGFRQLSAAEVKDYLSILK</sequence>
<dbReference type="GO" id="GO:0051603">
    <property type="term" value="P:proteolysis involved in protein catabolic process"/>
    <property type="evidence" value="ECO:0007669"/>
    <property type="project" value="InterPro"/>
</dbReference>
<feature type="domain" description="Ig-like" evidence="3">
    <location>
        <begin position="27"/>
        <end position="127"/>
    </location>
</feature>
<dbReference type="Pfam" id="PF00227">
    <property type="entry name" value="Proteasome"/>
    <property type="match status" value="1"/>
</dbReference>
<evidence type="ECO:0000256" key="2">
    <source>
        <dbReference type="PROSITE-ProRule" id="PRU00808"/>
    </source>
</evidence>
<dbReference type="Gene3D" id="2.60.40.10">
    <property type="entry name" value="Immunoglobulins"/>
    <property type="match status" value="1"/>
</dbReference>
<dbReference type="KEGG" id="osn:118761095"/>
<organism evidence="4 5">
    <name type="scientific">Octopus sinensis</name>
    <name type="common">East Asian common octopus</name>
    <dbReference type="NCBI Taxonomy" id="2607531"/>
    <lineage>
        <taxon>Eukaryota</taxon>
        <taxon>Metazoa</taxon>
        <taxon>Spiralia</taxon>
        <taxon>Lophotrochozoa</taxon>
        <taxon>Mollusca</taxon>
        <taxon>Cephalopoda</taxon>
        <taxon>Coleoidea</taxon>
        <taxon>Octopodiformes</taxon>
        <taxon>Octopoda</taxon>
        <taxon>Incirrata</taxon>
        <taxon>Octopodidae</taxon>
        <taxon>Octopus</taxon>
    </lineage>
</organism>
<evidence type="ECO:0000259" key="3">
    <source>
        <dbReference type="PROSITE" id="PS50835"/>
    </source>
</evidence>
<comment type="similarity">
    <text evidence="2">Belongs to the peptidase T1A family.</text>
</comment>
<dbReference type="PANTHER" id="PTHR11599">
    <property type="entry name" value="PROTEASOME SUBUNIT ALPHA/BETA"/>
    <property type="match status" value="1"/>
</dbReference>
<keyword evidence="1 2" id="KW-0647">Proteasome</keyword>
<dbReference type="Proteomes" id="UP000515154">
    <property type="component" value="Unplaced"/>
</dbReference>
<dbReference type="InterPro" id="IPR001353">
    <property type="entry name" value="Proteasome_sua/b"/>
</dbReference>
<dbReference type="PROSITE" id="PS50835">
    <property type="entry name" value="IG_LIKE"/>
    <property type="match status" value="1"/>
</dbReference>
<evidence type="ECO:0000256" key="1">
    <source>
        <dbReference type="ARBA" id="ARBA00022942"/>
    </source>
</evidence>
<dbReference type="InterPro" id="IPR050115">
    <property type="entry name" value="Proteasome_alpha"/>
</dbReference>
<dbReference type="InterPro" id="IPR023332">
    <property type="entry name" value="Proteasome_alpha-type"/>
</dbReference>
<keyword evidence="4" id="KW-1185">Reference proteome</keyword>
<dbReference type="AlphaFoldDB" id="A0A7E6EH63"/>
<evidence type="ECO:0000313" key="5">
    <source>
        <dbReference type="RefSeq" id="XP_036354658.1"/>
    </source>
</evidence>
<dbReference type="InterPro" id="IPR029055">
    <property type="entry name" value="Ntn_hydrolases_N"/>
</dbReference>
<dbReference type="PROSITE" id="PS51475">
    <property type="entry name" value="PROTEASOME_ALPHA_2"/>
    <property type="match status" value="1"/>
</dbReference>
<dbReference type="SUPFAM" id="SSF48726">
    <property type="entry name" value="Immunoglobulin"/>
    <property type="match status" value="1"/>
</dbReference>
<proteinExistence type="inferred from homology"/>
<dbReference type="InterPro" id="IPR013098">
    <property type="entry name" value="Ig_I-set"/>
</dbReference>
<dbReference type="InterPro" id="IPR007110">
    <property type="entry name" value="Ig-like_dom"/>
</dbReference>
<dbReference type="InterPro" id="IPR036179">
    <property type="entry name" value="Ig-like_dom_sf"/>
</dbReference>
<reference evidence="5" key="1">
    <citation type="submission" date="2025-08" db="UniProtKB">
        <authorList>
            <consortium name="RefSeq"/>
        </authorList>
    </citation>
    <scope>IDENTIFICATION</scope>
</reference>
<dbReference type="RefSeq" id="XP_036354658.1">
    <property type="nucleotide sequence ID" value="XM_036498765.1"/>
</dbReference>
<dbReference type="Pfam" id="PF07679">
    <property type="entry name" value="I-set"/>
    <property type="match status" value="1"/>
</dbReference>
<accession>A0A7E6EH63</accession>
<dbReference type="GO" id="GO:0019773">
    <property type="term" value="C:proteasome core complex, alpha-subunit complex"/>
    <property type="evidence" value="ECO:0007669"/>
    <property type="project" value="UniProtKB-UniRule"/>
</dbReference>
<dbReference type="Gene3D" id="3.60.20.10">
    <property type="entry name" value="Glutamine Phosphoribosylpyrophosphate, subunit 1, domain 1"/>
    <property type="match status" value="1"/>
</dbReference>
<protein>
    <submittedName>
        <fullName evidence="5">LOW QUALITY PROTEIN: proteasome subunit alpha type-2-like</fullName>
    </submittedName>
</protein>
<dbReference type="InterPro" id="IPR013783">
    <property type="entry name" value="Ig-like_fold"/>
</dbReference>
<evidence type="ECO:0000313" key="4">
    <source>
        <dbReference type="Proteomes" id="UP000515154"/>
    </source>
</evidence>